<evidence type="ECO:0000256" key="3">
    <source>
        <dbReference type="ARBA" id="ARBA00021136"/>
    </source>
</evidence>
<comment type="subcellular location">
    <subcellularLocation>
        <location evidence="8">Nucleus</location>
    </subcellularLocation>
</comment>
<feature type="domain" description="RrmJ-type SAM-dependent 2'-O-MTase" evidence="12">
    <location>
        <begin position="289"/>
        <end position="497"/>
    </location>
</feature>
<dbReference type="EnsemblMetazoa" id="XM_001606596">
    <property type="protein sequence ID" value="XP_001606646"/>
    <property type="gene ID" value="LOC100123042"/>
</dbReference>
<dbReference type="GO" id="GO:0032259">
    <property type="term" value="P:methylation"/>
    <property type="evidence" value="ECO:0007669"/>
    <property type="project" value="UniProtKB-KW"/>
</dbReference>
<evidence type="ECO:0000256" key="6">
    <source>
        <dbReference type="ARBA" id="ARBA00022691"/>
    </source>
</evidence>
<dbReference type="OrthoDB" id="10251234at2759"/>
<reference evidence="13" key="1">
    <citation type="submission" date="2021-01" db="UniProtKB">
        <authorList>
            <consortium name="EnsemblMetazoa"/>
        </authorList>
    </citation>
    <scope>IDENTIFICATION</scope>
</reference>
<keyword evidence="8" id="KW-0808">Transferase</keyword>
<dbReference type="FunFam" id="3.40.50.12760:FF:000004">
    <property type="entry name" value="FtsJ-like methyltransferase"/>
    <property type="match status" value="1"/>
</dbReference>
<dbReference type="SUPFAM" id="SSF51045">
    <property type="entry name" value="WW domain"/>
    <property type="match status" value="1"/>
</dbReference>
<evidence type="ECO:0000259" key="11">
    <source>
        <dbReference type="PROSITE" id="PS50174"/>
    </source>
</evidence>
<dbReference type="PROSITE" id="PS51613">
    <property type="entry name" value="SAM_MT_RRMJ"/>
    <property type="match status" value="1"/>
</dbReference>
<keyword evidence="6 8" id="KW-0949">S-adenosyl-L-methionine</keyword>
<dbReference type="InterPro" id="IPR050851">
    <property type="entry name" value="mRNA_Cap_2O-Ribose_MeTrfase"/>
</dbReference>
<dbReference type="InterPro" id="IPR000467">
    <property type="entry name" value="G_patch_dom"/>
</dbReference>
<dbReference type="GO" id="GO:0005737">
    <property type="term" value="C:cytoplasm"/>
    <property type="evidence" value="ECO:0007669"/>
    <property type="project" value="TreeGrafter"/>
</dbReference>
<keyword evidence="5 8" id="KW-0507">mRNA processing</keyword>
<feature type="domain" description="G-patch" evidence="11">
    <location>
        <begin position="142"/>
        <end position="188"/>
    </location>
</feature>
<keyword evidence="14" id="KW-1185">Reference proteome</keyword>
<keyword evidence="8" id="KW-0506">mRNA capping</keyword>
<evidence type="ECO:0000256" key="5">
    <source>
        <dbReference type="ARBA" id="ARBA00022664"/>
    </source>
</evidence>
<evidence type="ECO:0000313" key="14">
    <source>
        <dbReference type="Proteomes" id="UP000002358"/>
    </source>
</evidence>
<dbReference type="SMART" id="SM00443">
    <property type="entry name" value="G_patch"/>
    <property type="match status" value="1"/>
</dbReference>
<dbReference type="RefSeq" id="XP_001606646.2">
    <property type="nucleotide sequence ID" value="XM_001606596.6"/>
</dbReference>
<feature type="region of interest" description="Disordered" evidence="9">
    <location>
        <begin position="1"/>
        <end position="144"/>
    </location>
</feature>
<dbReference type="SMART" id="SM00456">
    <property type="entry name" value="WW"/>
    <property type="match status" value="1"/>
</dbReference>
<keyword evidence="8" id="KW-0539">Nucleus</keyword>
<dbReference type="Pfam" id="PF01728">
    <property type="entry name" value="FtsJ"/>
    <property type="match status" value="1"/>
</dbReference>
<evidence type="ECO:0000256" key="9">
    <source>
        <dbReference type="SAM" id="MobiDB-lite"/>
    </source>
</evidence>
<dbReference type="KEGG" id="nvi:100123042"/>
<sequence length="893" mass="102835">MASRLSESSDASSDVESVEYNHGVKRKPERYSVDDSSEEQSSKMPCIDPSDSYYNKDSQSEEDEQKEDNRDFETPNINSFYKTQFNLKSDEEADENGQSSYYRASSLSEEDKDDVLEINNDSTRKSELNKTNVGTAKEKNDAASKAERMMMRMGYQKGKGLGKELQGRAEPVSASTQKGRRGLGLELKELKNAHIEFNPDEEVVEAQEEILWLDNPYKDSPSVEEVTEWENERKIGLCKKTIDGETTFCDEIVVKNIINSKSVFDRLDKNEMREARTRSNPYETIRNSIFLNRAAVKMANIDKACNFMFTQPDNLQSDDLLYFADVCAGPGGFSEYVLWRKKWRAKGFGFTLKNENDFKLHDFHAGPCETFHPYYGPKEDGNVYDPKNQVALKELIMKQTGDQGVHFMMADGGFSVEGQENIQEILSKQLYLCQCLVALMIVRTGGHFVTKLFDLFTPFSGGLVYIMYRCFDQVSIFKPNTSRPANSERYLICKGKRPDIDHIVDYLFRTNKSIFKNKENDKNDILELVPVHKLTSENDFFEYLKDSNEQLGQKQIVGLKKIAAYTEDKTLFETRQKTMREECLKHWGLPDDARTLPRRVSPSTKAQELLQESVNVLDKSAVKDAIELTIANVKSTILVNEYDWFCMPCSSGKGISSNGQEDEAPTFYLGTGRYHVYRYKKGSWEQIGNSAIELPRDTLVYAEMVTELKKEGKSQTKTYGLHILDAFTLGAEKVSDKHITERLQLVRLFCKALWKPVQQSCYPVRVKELLAVSHHLDEKIQMETKSMKNGTKVLGYFPYKHSYENDDNNPYYYTPRSVIFFKATEEPWARHKSRTNQMYFFNKQNRQSLWEIPPTAAVTFAKTIATRIIWNWPSDKTFSMNDFINCIKQKYSR</sequence>
<dbReference type="EC" id="2.1.1.57" evidence="2 8"/>
<evidence type="ECO:0000256" key="2">
    <source>
        <dbReference type="ARBA" id="ARBA00011923"/>
    </source>
</evidence>
<evidence type="ECO:0000256" key="1">
    <source>
        <dbReference type="ARBA" id="ARBA00002664"/>
    </source>
</evidence>
<dbReference type="PANTHER" id="PTHR16121">
    <property type="entry name" value="CAP-SPECIFIC MRNA (NUCLEOSIDE-2'-O-)-METHYLTRANSFERASE 1-RELATED"/>
    <property type="match status" value="1"/>
</dbReference>
<dbReference type="AlphaFoldDB" id="A0A7M7G8T8"/>
<dbReference type="PROSITE" id="PS50020">
    <property type="entry name" value="WW_DOMAIN_2"/>
    <property type="match status" value="1"/>
</dbReference>
<dbReference type="InParanoid" id="A0A7M7G8T8"/>
<dbReference type="InterPro" id="IPR029063">
    <property type="entry name" value="SAM-dependent_MTases_sf"/>
</dbReference>
<dbReference type="CDD" id="cd00201">
    <property type="entry name" value="WW"/>
    <property type="match status" value="1"/>
</dbReference>
<feature type="compositionally biased region" description="Polar residues" evidence="9">
    <location>
        <begin position="75"/>
        <end position="87"/>
    </location>
</feature>
<dbReference type="InterPro" id="IPR002877">
    <property type="entry name" value="RNA_MeTrfase_FtsJ_dom"/>
</dbReference>
<dbReference type="PROSITE" id="PS50174">
    <property type="entry name" value="G_PATCH"/>
    <property type="match status" value="1"/>
</dbReference>
<evidence type="ECO:0000259" key="12">
    <source>
        <dbReference type="PROSITE" id="PS51613"/>
    </source>
</evidence>
<comment type="function">
    <text evidence="1">S-adenosyl-L-methionine-dependent methyltransferase that mediates mRNA cap1 2'-O-ribose methylation to the 5'-cap structure of mRNAs. Methylates the ribose of the first nucleotide of a m(7)GpppG-capped mRNA and small nuclear RNA (snRNA) to produce m(7)GpppRm (cap1). Displays a preference for cap0 transcripts. Cap1 modification is linked to higher levels of translation. May be involved in the interferon response pathway.</text>
</comment>
<organism evidence="13 14">
    <name type="scientific">Nasonia vitripennis</name>
    <name type="common">Parasitic wasp</name>
    <dbReference type="NCBI Taxonomy" id="7425"/>
    <lineage>
        <taxon>Eukaryota</taxon>
        <taxon>Metazoa</taxon>
        <taxon>Ecdysozoa</taxon>
        <taxon>Arthropoda</taxon>
        <taxon>Hexapoda</taxon>
        <taxon>Insecta</taxon>
        <taxon>Pterygota</taxon>
        <taxon>Neoptera</taxon>
        <taxon>Endopterygota</taxon>
        <taxon>Hymenoptera</taxon>
        <taxon>Apocrita</taxon>
        <taxon>Proctotrupomorpha</taxon>
        <taxon>Chalcidoidea</taxon>
        <taxon>Pteromalidae</taxon>
        <taxon>Pteromalinae</taxon>
        <taxon>Nasonia</taxon>
    </lineage>
</organism>
<evidence type="ECO:0000256" key="4">
    <source>
        <dbReference type="ARBA" id="ARBA00022603"/>
    </source>
</evidence>
<protein>
    <recommendedName>
        <fullName evidence="3 8">Cap-specific mRNA (nucleoside-2'-O-)-methyltransferase 1</fullName>
        <ecNumber evidence="2 8">2.1.1.57</ecNumber>
    </recommendedName>
    <alternativeName>
        <fullName evidence="8">Cap1 2'O-ribose methyltransferase 1</fullName>
    </alternativeName>
</protein>
<dbReference type="Proteomes" id="UP000002358">
    <property type="component" value="Chromosome 4"/>
</dbReference>
<dbReference type="FunCoup" id="A0A7M7G8T8">
    <property type="interactions" value="2513"/>
</dbReference>
<dbReference type="GeneID" id="100123042"/>
<dbReference type="Gene3D" id="2.20.70.10">
    <property type="match status" value="1"/>
</dbReference>
<feature type="domain" description="WW" evidence="10">
    <location>
        <begin position="822"/>
        <end position="855"/>
    </location>
</feature>
<feature type="compositionally biased region" description="Polar residues" evidence="9">
    <location>
        <begin position="96"/>
        <end position="107"/>
    </location>
</feature>
<dbReference type="InterPro" id="IPR001202">
    <property type="entry name" value="WW_dom"/>
</dbReference>
<dbReference type="GO" id="GO:0016556">
    <property type="term" value="P:mRNA modification"/>
    <property type="evidence" value="ECO:0007669"/>
    <property type="project" value="UniProtKB-UniRule"/>
</dbReference>
<dbReference type="SUPFAM" id="SSF53335">
    <property type="entry name" value="S-adenosyl-L-methionine-dependent methyltransferases"/>
    <property type="match status" value="1"/>
</dbReference>
<dbReference type="InterPro" id="IPR025816">
    <property type="entry name" value="RrmJ-type_MeTrfase"/>
</dbReference>
<proteinExistence type="predicted"/>
<comment type="function">
    <text evidence="8">S-adenosyl-L-methionine-dependent methyltransferase that mediates RNA cap1 2'-O-ribose methylation to the 5'-cap structure of RNAs. Methylates the ribose of the first nucleotide of a m(7)GpppG-capped mRNA to produce m(7)GpppNmp (cap1).</text>
</comment>
<evidence type="ECO:0000313" key="13">
    <source>
        <dbReference type="EnsemblMetazoa" id="XP_001606646"/>
    </source>
</evidence>
<evidence type="ECO:0000259" key="10">
    <source>
        <dbReference type="PROSITE" id="PS50020"/>
    </source>
</evidence>
<feature type="compositionally biased region" description="Low complexity" evidence="9">
    <location>
        <begin position="1"/>
        <end position="15"/>
    </location>
</feature>
<dbReference type="CTD" id="23070"/>
<name>A0A7M7G8T8_NASVI</name>
<dbReference type="GO" id="GO:0006370">
    <property type="term" value="P:7-methylguanosine mRNA capping"/>
    <property type="evidence" value="ECO:0007669"/>
    <property type="project" value="UniProtKB-UniRule"/>
</dbReference>
<feature type="region of interest" description="Disordered" evidence="9">
    <location>
        <begin position="160"/>
        <end position="180"/>
    </location>
</feature>
<dbReference type="Pfam" id="PF01585">
    <property type="entry name" value="G-patch"/>
    <property type="match status" value="1"/>
</dbReference>
<comment type="catalytic activity">
    <reaction evidence="7 8">
        <text>a 5'-end (N(7)-methyl 5'-triphosphoguanosine)-ribonucleoside in mRNA + S-adenosyl-L-methionine = a 5'-end (N(7)-methyl 5'-triphosphoguanosine)-(2'-O-methyl-ribonucleoside) in mRNA + S-adenosyl-L-homocysteine + H(+)</text>
        <dbReference type="Rhea" id="RHEA:67020"/>
        <dbReference type="Rhea" id="RHEA-COMP:17167"/>
        <dbReference type="Rhea" id="RHEA-COMP:17168"/>
        <dbReference type="ChEBI" id="CHEBI:15378"/>
        <dbReference type="ChEBI" id="CHEBI:57856"/>
        <dbReference type="ChEBI" id="CHEBI:59789"/>
        <dbReference type="ChEBI" id="CHEBI:156461"/>
        <dbReference type="ChEBI" id="CHEBI:167609"/>
        <dbReference type="EC" id="2.1.1.57"/>
    </reaction>
</comment>
<dbReference type="GO" id="GO:0005634">
    <property type="term" value="C:nucleus"/>
    <property type="evidence" value="ECO:0007669"/>
    <property type="project" value="UniProtKB-SubCell"/>
</dbReference>
<dbReference type="PANTHER" id="PTHR16121:SF0">
    <property type="entry name" value="CAP-SPECIFIC MRNA (NUCLEOSIDE-2'-O-)-METHYLTRANSFERASE 1"/>
    <property type="match status" value="1"/>
</dbReference>
<dbReference type="GO" id="GO:0004483">
    <property type="term" value="F:methyltransferase cap1 activity"/>
    <property type="evidence" value="ECO:0007669"/>
    <property type="project" value="UniProtKB-UniRule"/>
</dbReference>
<evidence type="ECO:0000256" key="8">
    <source>
        <dbReference type="RuleBase" id="RU368012"/>
    </source>
</evidence>
<evidence type="ECO:0000256" key="7">
    <source>
        <dbReference type="ARBA" id="ARBA00049042"/>
    </source>
</evidence>
<dbReference type="Gene3D" id="3.40.50.12760">
    <property type="match status" value="1"/>
</dbReference>
<dbReference type="GO" id="GO:0003676">
    <property type="term" value="F:nucleic acid binding"/>
    <property type="evidence" value="ECO:0007669"/>
    <property type="project" value="UniProtKB-UniRule"/>
</dbReference>
<accession>A0A7M7G8T8</accession>
<keyword evidence="4 8" id="KW-0489">Methyltransferase</keyword>
<dbReference type="SMR" id="A0A7M7G8T8"/>
<dbReference type="InterPro" id="IPR036020">
    <property type="entry name" value="WW_dom_sf"/>
</dbReference>